<feature type="region of interest" description="Disordered" evidence="6">
    <location>
        <begin position="274"/>
        <end position="339"/>
    </location>
</feature>
<dbReference type="InterPro" id="IPR052337">
    <property type="entry name" value="SAT4-like"/>
</dbReference>
<dbReference type="OrthoDB" id="3923077at2759"/>
<dbReference type="Pfam" id="PF20684">
    <property type="entry name" value="Fung_rhodopsin"/>
    <property type="match status" value="1"/>
</dbReference>
<feature type="transmembrane region" description="Helical" evidence="7">
    <location>
        <begin position="205"/>
        <end position="225"/>
    </location>
</feature>
<evidence type="ECO:0000256" key="5">
    <source>
        <dbReference type="ARBA" id="ARBA00038359"/>
    </source>
</evidence>
<dbReference type="InterPro" id="IPR049326">
    <property type="entry name" value="Rhodopsin_dom_fungi"/>
</dbReference>
<accession>A0A6A6SEX0</accession>
<feature type="transmembrane region" description="Helical" evidence="7">
    <location>
        <begin position="121"/>
        <end position="150"/>
    </location>
</feature>
<dbReference type="PANTHER" id="PTHR33048:SF96">
    <property type="entry name" value="INTEGRAL MEMBRANE PROTEIN"/>
    <property type="match status" value="1"/>
</dbReference>
<feature type="transmembrane region" description="Helical" evidence="7">
    <location>
        <begin position="170"/>
        <end position="193"/>
    </location>
</feature>
<proteinExistence type="inferred from homology"/>
<evidence type="ECO:0000256" key="3">
    <source>
        <dbReference type="ARBA" id="ARBA00022989"/>
    </source>
</evidence>
<dbReference type="EMBL" id="MU006777">
    <property type="protein sequence ID" value="KAF2645431.1"/>
    <property type="molecule type" value="Genomic_DNA"/>
</dbReference>
<evidence type="ECO:0000256" key="2">
    <source>
        <dbReference type="ARBA" id="ARBA00022692"/>
    </source>
</evidence>
<comment type="similarity">
    <text evidence="5">Belongs to the SAT4 family.</text>
</comment>
<evidence type="ECO:0000313" key="9">
    <source>
        <dbReference type="EMBL" id="KAF2645431.1"/>
    </source>
</evidence>
<protein>
    <recommendedName>
        <fullName evidence="8">Rhodopsin domain-containing protein</fullName>
    </recommendedName>
</protein>
<feature type="domain" description="Rhodopsin" evidence="8">
    <location>
        <begin position="26"/>
        <end position="266"/>
    </location>
</feature>
<keyword evidence="2 7" id="KW-0812">Transmembrane</keyword>
<evidence type="ECO:0000256" key="6">
    <source>
        <dbReference type="SAM" id="MobiDB-lite"/>
    </source>
</evidence>
<feature type="compositionally biased region" description="Polar residues" evidence="6">
    <location>
        <begin position="274"/>
        <end position="283"/>
    </location>
</feature>
<feature type="transmembrane region" description="Helical" evidence="7">
    <location>
        <begin position="42"/>
        <end position="65"/>
    </location>
</feature>
<comment type="subcellular location">
    <subcellularLocation>
        <location evidence="1">Membrane</location>
        <topology evidence="1">Multi-pass membrane protein</topology>
    </subcellularLocation>
</comment>
<organism evidence="9 10">
    <name type="scientific">Massarina eburnea CBS 473.64</name>
    <dbReference type="NCBI Taxonomy" id="1395130"/>
    <lineage>
        <taxon>Eukaryota</taxon>
        <taxon>Fungi</taxon>
        <taxon>Dikarya</taxon>
        <taxon>Ascomycota</taxon>
        <taxon>Pezizomycotina</taxon>
        <taxon>Dothideomycetes</taxon>
        <taxon>Pleosporomycetidae</taxon>
        <taxon>Pleosporales</taxon>
        <taxon>Massarineae</taxon>
        <taxon>Massarinaceae</taxon>
        <taxon>Massarina</taxon>
    </lineage>
</organism>
<evidence type="ECO:0000256" key="1">
    <source>
        <dbReference type="ARBA" id="ARBA00004141"/>
    </source>
</evidence>
<gene>
    <name evidence="9" type="ORF">P280DRAFT_389644</name>
</gene>
<name>A0A6A6SEX0_9PLEO</name>
<evidence type="ECO:0000256" key="4">
    <source>
        <dbReference type="ARBA" id="ARBA00023136"/>
    </source>
</evidence>
<keyword evidence="4 7" id="KW-0472">Membrane</keyword>
<feature type="compositionally biased region" description="Basic and acidic residues" evidence="6">
    <location>
        <begin position="285"/>
        <end position="294"/>
    </location>
</feature>
<dbReference type="AlphaFoldDB" id="A0A6A6SEX0"/>
<sequence>MVDNRGPELAAVCSTFVAMAFVSMALRVYVRLRMVRNFGWDDTFMLLAMLTYIMFATCAIGGVHWGTGRHMSELDNEHKMKAMRYWWFCYIGYCCTMITAKISIGIFLLRVTVRALHRWIIYTAMALSVFAGLAFFFVTLFQCSPISFFWDRFTGLQGGCVDVNVIIGLTFLYSGVAAISDATFGILPIFLVWNLNMSRNSKLMLIPILSMACIASLAVFVRMAFVMDFRSADFLYATVDIAIWSDIEQGLAITAGSLATLRPLFRTLSTQFGFSSSSNTNPKASGKDSQEWYKPKQNGPLGKMSLTRPEKKRYEVEGGSDEYTLGNLPPIKLRGGDEKSQQKVFASWRIQAGDSKEDFHKTSIRGITRQDDYHVGRS</sequence>
<dbReference type="GO" id="GO:0016020">
    <property type="term" value="C:membrane"/>
    <property type="evidence" value="ECO:0007669"/>
    <property type="project" value="UniProtKB-SubCell"/>
</dbReference>
<evidence type="ECO:0000256" key="7">
    <source>
        <dbReference type="SAM" id="Phobius"/>
    </source>
</evidence>
<evidence type="ECO:0000259" key="8">
    <source>
        <dbReference type="Pfam" id="PF20684"/>
    </source>
</evidence>
<feature type="transmembrane region" description="Helical" evidence="7">
    <location>
        <begin position="6"/>
        <end position="30"/>
    </location>
</feature>
<reference evidence="9" key="1">
    <citation type="journal article" date="2020" name="Stud. Mycol.">
        <title>101 Dothideomycetes genomes: a test case for predicting lifestyles and emergence of pathogens.</title>
        <authorList>
            <person name="Haridas S."/>
            <person name="Albert R."/>
            <person name="Binder M."/>
            <person name="Bloem J."/>
            <person name="Labutti K."/>
            <person name="Salamov A."/>
            <person name="Andreopoulos B."/>
            <person name="Baker S."/>
            <person name="Barry K."/>
            <person name="Bills G."/>
            <person name="Bluhm B."/>
            <person name="Cannon C."/>
            <person name="Castanera R."/>
            <person name="Culley D."/>
            <person name="Daum C."/>
            <person name="Ezra D."/>
            <person name="Gonzalez J."/>
            <person name="Henrissat B."/>
            <person name="Kuo A."/>
            <person name="Liang C."/>
            <person name="Lipzen A."/>
            <person name="Lutzoni F."/>
            <person name="Magnuson J."/>
            <person name="Mondo S."/>
            <person name="Nolan M."/>
            <person name="Ohm R."/>
            <person name="Pangilinan J."/>
            <person name="Park H.-J."/>
            <person name="Ramirez L."/>
            <person name="Alfaro M."/>
            <person name="Sun H."/>
            <person name="Tritt A."/>
            <person name="Yoshinaga Y."/>
            <person name="Zwiers L.-H."/>
            <person name="Turgeon B."/>
            <person name="Goodwin S."/>
            <person name="Spatafora J."/>
            <person name="Crous P."/>
            <person name="Grigoriev I."/>
        </authorList>
    </citation>
    <scope>NUCLEOTIDE SEQUENCE</scope>
    <source>
        <strain evidence="9">CBS 473.64</strain>
    </source>
</reference>
<keyword evidence="10" id="KW-1185">Reference proteome</keyword>
<dbReference type="PANTHER" id="PTHR33048">
    <property type="entry name" value="PTH11-LIKE INTEGRAL MEMBRANE PROTEIN (AFU_ORTHOLOGUE AFUA_5G11245)"/>
    <property type="match status" value="1"/>
</dbReference>
<keyword evidence="3 7" id="KW-1133">Transmembrane helix</keyword>
<feature type="transmembrane region" description="Helical" evidence="7">
    <location>
        <begin position="85"/>
        <end position="109"/>
    </location>
</feature>
<dbReference type="Proteomes" id="UP000799753">
    <property type="component" value="Unassembled WGS sequence"/>
</dbReference>
<evidence type="ECO:0000313" key="10">
    <source>
        <dbReference type="Proteomes" id="UP000799753"/>
    </source>
</evidence>